<feature type="compositionally biased region" description="Basic residues" evidence="1">
    <location>
        <begin position="231"/>
        <end position="242"/>
    </location>
</feature>
<name>A0A8C9N5B9_SERCA</name>
<dbReference type="InterPro" id="IPR027968">
    <property type="entry name" value="JHY"/>
</dbReference>
<feature type="region of interest" description="Disordered" evidence="1">
    <location>
        <begin position="1"/>
        <end position="89"/>
    </location>
</feature>
<feature type="compositionally biased region" description="Acidic residues" evidence="1">
    <location>
        <begin position="76"/>
        <end position="87"/>
    </location>
</feature>
<dbReference type="PANTHER" id="PTHR14726:SF1">
    <property type="entry name" value="JHY PROTEIN HOMOLOG"/>
    <property type="match status" value="1"/>
</dbReference>
<evidence type="ECO:0000313" key="3">
    <source>
        <dbReference type="Proteomes" id="UP000694409"/>
    </source>
</evidence>
<keyword evidence="3" id="KW-1185">Reference proteome</keyword>
<dbReference type="PANTHER" id="PTHR14726">
    <property type="entry name" value="JHY PROTEIN HOMOLOG"/>
    <property type="match status" value="1"/>
</dbReference>
<protein>
    <submittedName>
        <fullName evidence="2">Uncharacterized protein</fullName>
    </submittedName>
</protein>
<reference evidence="2" key="1">
    <citation type="submission" date="2025-08" db="UniProtKB">
        <authorList>
            <consortium name="Ensembl"/>
        </authorList>
    </citation>
    <scope>IDENTIFICATION</scope>
</reference>
<accession>A0A8C9N5B9</accession>
<dbReference type="AlphaFoldDB" id="A0A8C9N5B9"/>
<dbReference type="Ensembl" id="ENSSCAT00000015235.1">
    <property type="protein sequence ID" value="ENSSCAP00000013555.1"/>
    <property type="gene ID" value="ENSSCAG00000010048.1"/>
</dbReference>
<reference evidence="2" key="2">
    <citation type="submission" date="2025-09" db="UniProtKB">
        <authorList>
            <consortium name="Ensembl"/>
        </authorList>
    </citation>
    <scope>IDENTIFICATION</scope>
</reference>
<dbReference type="OMA" id="NNPGHAF"/>
<feature type="compositionally biased region" description="Basic and acidic residues" evidence="1">
    <location>
        <begin position="194"/>
        <end position="211"/>
    </location>
</feature>
<sequence>GMNPSDMKYISVSSPHTHSTTNIHVPPKTLVPPVFQAASWERQGSSACSPEHSQDSDSEGLEKQRQLQLAGQEAGDSLEDDSLDGDSLEGMRKTWVEKNNSDSFNLMKNLPVDKYSSLRCNPHWKNAKKGADFLEAEKASQMFGGGSGDFSVDSFYLHCDGSSENHPQEAESQDSLPEFEPELFSFSGANVASHKPDGPQAKREEPADGFHPKNNPGHAFPPQNQQDPPQRAKKNFVKKNKRTLGLQSERMNSYLELHNKKQQVLQGPHTGFLS</sequence>
<proteinExistence type="predicted"/>
<dbReference type="GeneTree" id="ENSGT00940000173536"/>
<organism evidence="2 3">
    <name type="scientific">Serinus canaria</name>
    <name type="common">Island canary</name>
    <name type="synonym">Fringilla canaria</name>
    <dbReference type="NCBI Taxonomy" id="9135"/>
    <lineage>
        <taxon>Eukaryota</taxon>
        <taxon>Metazoa</taxon>
        <taxon>Chordata</taxon>
        <taxon>Craniata</taxon>
        <taxon>Vertebrata</taxon>
        <taxon>Euteleostomi</taxon>
        <taxon>Archelosauria</taxon>
        <taxon>Archosauria</taxon>
        <taxon>Dinosauria</taxon>
        <taxon>Saurischia</taxon>
        <taxon>Theropoda</taxon>
        <taxon>Coelurosauria</taxon>
        <taxon>Aves</taxon>
        <taxon>Neognathae</taxon>
        <taxon>Neoaves</taxon>
        <taxon>Telluraves</taxon>
        <taxon>Australaves</taxon>
        <taxon>Passeriformes</taxon>
        <taxon>Passeroidea</taxon>
        <taxon>Fringillidae</taxon>
        <taxon>Carduelinae</taxon>
        <taxon>Serinus</taxon>
    </lineage>
</organism>
<feature type="compositionally biased region" description="Polar residues" evidence="1">
    <location>
        <begin position="11"/>
        <end position="23"/>
    </location>
</feature>
<evidence type="ECO:0000313" key="2">
    <source>
        <dbReference type="Ensembl" id="ENSSCAP00000013555.1"/>
    </source>
</evidence>
<evidence type="ECO:0000256" key="1">
    <source>
        <dbReference type="SAM" id="MobiDB-lite"/>
    </source>
</evidence>
<feature type="compositionally biased region" description="Basic and acidic residues" evidence="1">
    <location>
        <begin position="52"/>
        <end position="65"/>
    </location>
</feature>
<dbReference type="GO" id="GO:0035082">
    <property type="term" value="P:axoneme assembly"/>
    <property type="evidence" value="ECO:0007669"/>
    <property type="project" value="TreeGrafter"/>
</dbReference>
<feature type="region of interest" description="Disordered" evidence="1">
    <location>
        <begin position="161"/>
        <end position="247"/>
    </location>
</feature>
<dbReference type="Proteomes" id="UP000694409">
    <property type="component" value="Unassembled WGS sequence"/>
</dbReference>